<dbReference type="EMBL" id="MZ333135">
    <property type="protein sequence ID" value="QXG07768.1"/>
    <property type="molecule type" value="Genomic_DNA"/>
</dbReference>
<keyword evidence="3" id="KW-1185">Reference proteome</keyword>
<feature type="region of interest" description="Disordered" evidence="1">
    <location>
        <begin position="30"/>
        <end position="52"/>
    </location>
</feature>
<name>A0A9E6N8V3_9CAUD</name>
<organism evidence="2 3">
    <name type="scientific">Erwinia phage Zoomie</name>
    <dbReference type="NCBI Taxonomy" id="2851072"/>
    <lineage>
        <taxon>Viruses</taxon>
        <taxon>Duplodnaviria</taxon>
        <taxon>Heunggongvirae</taxon>
        <taxon>Uroviricota</taxon>
        <taxon>Caudoviricetes</taxon>
        <taxon>Autographivirales</taxon>
        <taxon>Autoscriptoviridae</taxon>
        <taxon>Slopekvirinae</taxon>
        <taxon>Zoomievirus</taxon>
        <taxon>Zoomievirus zoomie</taxon>
    </lineage>
</organism>
<dbReference type="Proteomes" id="UP001055587">
    <property type="component" value="Segment"/>
</dbReference>
<accession>A0A9E6N8V3</accession>
<evidence type="ECO:0000313" key="2">
    <source>
        <dbReference type="EMBL" id="QXG07768.1"/>
    </source>
</evidence>
<reference evidence="2" key="1">
    <citation type="submission" date="2021-06" db="EMBL/GenBank/DDBJ databases">
        <title>Four novel Curtobacterium phages isolated from Environmental samples.</title>
        <authorList>
            <person name="Alanin K.W.S."/>
            <person name="Djurhuus A.M."/>
            <person name="Olsen N.S."/>
            <person name="Carstens A.B."/>
            <person name="Nielsen T.K."/>
            <person name="Kot W."/>
            <person name="Hansen L.H."/>
        </authorList>
    </citation>
    <scope>NUCLEOTIDE SEQUENCE</scope>
</reference>
<evidence type="ECO:0000256" key="1">
    <source>
        <dbReference type="SAM" id="MobiDB-lite"/>
    </source>
</evidence>
<proteinExistence type="predicted"/>
<evidence type="ECO:0000313" key="3">
    <source>
        <dbReference type="Proteomes" id="UP001055587"/>
    </source>
</evidence>
<sequence length="52" mass="5864">MAVLKTYTAEHHAQIAASRKHLREATNRIRGDVPVVQTKRTARKPAKAEVKE</sequence>
<protein>
    <submittedName>
        <fullName evidence="2">Uncharacterized protein</fullName>
    </submittedName>
</protein>